<dbReference type="AlphaFoldDB" id="X0WXT2"/>
<evidence type="ECO:0000313" key="1">
    <source>
        <dbReference type="EMBL" id="GAG35515.1"/>
    </source>
</evidence>
<accession>X0WXT2</accession>
<organism evidence="1">
    <name type="scientific">marine sediment metagenome</name>
    <dbReference type="NCBI Taxonomy" id="412755"/>
    <lineage>
        <taxon>unclassified sequences</taxon>
        <taxon>metagenomes</taxon>
        <taxon>ecological metagenomes</taxon>
    </lineage>
</organism>
<gene>
    <name evidence="1" type="ORF">S01H1_72478</name>
</gene>
<proteinExistence type="predicted"/>
<evidence type="ECO:0008006" key="2">
    <source>
        <dbReference type="Google" id="ProtNLM"/>
    </source>
</evidence>
<protein>
    <recommendedName>
        <fullName evidence="2">Flavodoxin-like domain-containing protein</fullName>
    </recommendedName>
</protein>
<dbReference type="EMBL" id="BARS01048344">
    <property type="protein sequence ID" value="GAG35515.1"/>
    <property type="molecule type" value="Genomic_DNA"/>
</dbReference>
<name>X0WXT2_9ZZZZ</name>
<reference evidence="1" key="1">
    <citation type="journal article" date="2014" name="Front. Microbiol.">
        <title>High frequency of phylogenetically diverse reductive dehalogenase-homologous genes in deep subseafloor sedimentary metagenomes.</title>
        <authorList>
            <person name="Kawai M."/>
            <person name="Futagami T."/>
            <person name="Toyoda A."/>
            <person name="Takaki Y."/>
            <person name="Nishi S."/>
            <person name="Hori S."/>
            <person name="Arai W."/>
            <person name="Tsubouchi T."/>
            <person name="Morono Y."/>
            <person name="Uchiyama I."/>
            <person name="Ito T."/>
            <person name="Fujiyama A."/>
            <person name="Inagaki F."/>
            <person name="Takami H."/>
        </authorList>
    </citation>
    <scope>NUCLEOTIDE SEQUENCE</scope>
    <source>
        <strain evidence="1">Expedition CK06-06</strain>
    </source>
</reference>
<comment type="caution">
    <text evidence="1">The sequence shown here is derived from an EMBL/GenBank/DDBJ whole genome shotgun (WGS) entry which is preliminary data.</text>
</comment>
<feature type="non-terminal residue" evidence="1">
    <location>
        <position position="131"/>
    </location>
</feature>
<sequence length="131" mass="14992">MLSYHIRGDPELNVNTFDDLLRERGVEVAHFNEQDIGKLPNADELSDFDVVLISAVFEPSWGTNLIRPAGNYMRDVWALITSHHPRLTFVSYGSPYLYYEMPHLPLVVHAYSSDLNTQRAVLRLLTSEMEA</sequence>